<keyword evidence="2" id="KW-0175">Coiled coil</keyword>
<reference evidence="5" key="1">
    <citation type="submission" date="2021-12" db="EMBL/GenBank/DDBJ databases">
        <title>Prjna785345.</title>
        <authorList>
            <person name="Rujirawat T."/>
            <person name="Krajaejun T."/>
        </authorList>
    </citation>
    <scope>NUCLEOTIDE SEQUENCE</scope>
    <source>
        <strain evidence="5">Pi057C3</strain>
    </source>
</reference>
<dbReference type="GO" id="GO:0008270">
    <property type="term" value="F:zinc ion binding"/>
    <property type="evidence" value="ECO:0007669"/>
    <property type="project" value="UniProtKB-KW"/>
</dbReference>
<feature type="coiled-coil region" evidence="2">
    <location>
        <begin position="648"/>
        <end position="675"/>
    </location>
</feature>
<evidence type="ECO:0000256" key="3">
    <source>
        <dbReference type="SAM" id="MobiDB-lite"/>
    </source>
</evidence>
<keyword evidence="1" id="KW-0479">Metal-binding</keyword>
<feature type="compositionally biased region" description="Basic and acidic residues" evidence="3">
    <location>
        <begin position="923"/>
        <end position="937"/>
    </location>
</feature>
<feature type="compositionally biased region" description="Low complexity" evidence="3">
    <location>
        <begin position="987"/>
        <end position="997"/>
    </location>
</feature>
<keyword evidence="6" id="KW-1185">Reference proteome</keyword>
<dbReference type="Gene3D" id="3.90.190.10">
    <property type="entry name" value="Protein tyrosine phosphatase superfamily"/>
    <property type="match status" value="1"/>
</dbReference>
<evidence type="ECO:0000259" key="4">
    <source>
        <dbReference type="PROSITE" id="PS50119"/>
    </source>
</evidence>
<dbReference type="SUPFAM" id="SSF52799">
    <property type="entry name" value="(Phosphotyrosine protein) phosphatases II"/>
    <property type="match status" value="1"/>
</dbReference>
<evidence type="ECO:0000313" key="6">
    <source>
        <dbReference type="Proteomes" id="UP001209570"/>
    </source>
</evidence>
<name>A0AAD5MA69_PYTIN</name>
<dbReference type="AlphaFoldDB" id="A0AAD5MA69"/>
<sequence length="1007" mass="112791">MPTPRTPSCLPGSECEQNAAAFACEDCAGALCFRCTDAIHIIPSFASHQITLVRVDDSVSQASELVEASCPESSVPPPPPPLAPALSPRRERAVPCGLVQQFPQFAPATAIEHRLHLPIGTKLFFQADDCGRWSRELLHGTIVSQDLGIRSVASTASTQPSYFYRVLWLRGVEALANGFFRALLMLPAPLWPVEIGCFPSQLGAFRAVLTAEQLARMKLRRERVSSCQPRCDFPSVDVINEILDETEARLGLEFRVRLTPADDKAFVDALAHGQWDFATWMARIGRHADLSEDRVAADEPLTLLDGGAVMPWSPRDRLRFFLLEQHELLLPDAVRLRHVSAIMEQMLFVYVGFAWQRWLKFVQRHRREERRRRHEQAATLIQQWLRRSWKRQREEQQRALLRHGLLSSMDALDLYRRRQAKAAQLYAWMTQQYQAKQRRVLQHWAEQVQLRDPSVQRRLRVPAATTWHPSHGISNLPRLPRVYAHKRADGTVAIDDLKLYKQFRANHAGPTDTSYWVIRHRVLAGTYPAGQAFKDARRIVARADYTTSVLLQEITTFVCLADVEELRSFEQRVDKSWLEERRRLLAGKTAMKAAVLPKKPRLGGGALAALAASAAARDTVAPREEAWLFEQLVRAKHDALRTELTGALAMSQRQVELAQRELDDFNATQQKLAQAAAAAVAMASRSRHAGLAAAAATSAQAAAALSEAEVAAHRETLNNKIALAQQNSRKAQETLATLSAPLAFVHFPIPKDGVPSSRDALTSFVVDLEDRLRRHERLYLFSMQAHGRTGFIAALLLGRLYGLPALDALERVQRLHDCQWALHGVPATRAISSPKASSQIAMVHELLAGYNSGIYAPLVVENIDEGLYSWRMQQRGTPIDKFTTKEGFMVTDRPDAATAELQRRDHDRLQRLAMREATATRLRAERAREQQRRHELQNEDDLGALIRQQETTKKSSEGRDEIDATVPDIEPSGKPSPGHGEVEEDSTTSPTSPGSSRSSRESKSGAQ</sequence>
<feature type="region of interest" description="Disordered" evidence="3">
    <location>
        <begin position="923"/>
        <end position="1007"/>
    </location>
</feature>
<dbReference type="PROSITE" id="PS50119">
    <property type="entry name" value="ZF_BBOX"/>
    <property type="match status" value="1"/>
</dbReference>
<dbReference type="InterPro" id="IPR000315">
    <property type="entry name" value="Znf_B-box"/>
</dbReference>
<feature type="domain" description="B box-type" evidence="4">
    <location>
        <begin position="4"/>
        <end position="53"/>
    </location>
</feature>
<keyword evidence="1" id="KW-0863">Zinc-finger</keyword>
<gene>
    <name evidence="5" type="ORF">P43SY_002602</name>
</gene>
<feature type="compositionally biased region" description="Basic and acidic residues" evidence="3">
    <location>
        <begin position="950"/>
        <end position="962"/>
    </location>
</feature>
<dbReference type="CDD" id="cd19757">
    <property type="entry name" value="Bbox1"/>
    <property type="match status" value="1"/>
</dbReference>
<dbReference type="EMBL" id="JAKCXM010000001">
    <property type="protein sequence ID" value="KAJ0410270.1"/>
    <property type="molecule type" value="Genomic_DNA"/>
</dbReference>
<feature type="compositionally biased region" description="Basic and acidic residues" evidence="3">
    <location>
        <begin position="998"/>
        <end position="1007"/>
    </location>
</feature>
<dbReference type="InterPro" id="IPR029021">
    <property type="entry name" value="Prot-tyrosine_phosphatase-like"/>
</dbReference>
<dbReference type="Proteomes" id="UP001209570">
    <property type="component" value="Unassembled WGS sequence"/>
</dbReference>
<evidence type="ECO:0000256" key="2">
    <source>
        <dbReference type="SAM" id="Coils"/>
    </source>
</evidence>
<organism evidence="5 6">
    <name type="scientific">Pythium insidiosum</name>
    <name type="common">Pythiosis disease agent</name>
    <dbReference type="NCBI Taxonomy" id="114742"/>
    <lineage>
        <taxon>Eukaryota</taxon>
        <taxon>Sar</taxon>
        <taxon>Stramenopiles</taxon>
        <taxon>Oomycota</taxon>
        <taxon>Peronosporomycetes</taxon>
        <taxon>Pythiales</taxon>
        <taxon>Pythiaceae</taxon>
        <taxon>Pythium</taxon>
    </lineage>
</organism>
<evidence type="ECO:0000256" key="1">
    <source>
        <dbReference type="PROSITE-ProRule" id="PRU00024"/>
    </source>
</evidence>
<evidence type="ECO:0000313" key="5">
    <source>
        <dbReference type="EMBL" id="KAJ0410270.1"/>
    </source>
</evidence>
<accession>A0AAD5MA69</accession>
<proteinExistence type="predicted"/>
<protein>
    <recommendedName>
        <fullName evidence="4">B box-type domain-containing protein</fullName>
    </recommendedName>
</protein>
<comment type="caution">
    <text evidence="5">The sequence shown here is derived from an EMBL/GenBank/DDBJ whole genome shotgun (WGS) entry which is preliminary data.</text>
</comment>
<keyword evidence="1" id="KW-0862">Zinc</keyword>